<dbReference type="InterPro" id="IPR024391">
    <property type="entry name" value="LDB19_N"/>
</dbReference>
<accession>A0A9W9EMT7</accession>
<dbReference type="OrthoDB" id="3922101at2759"/>
<reference evidence="3" key="2">
    <citation type="journal article" date="2023" name="IMA Fungus">
        <title>Comparative genomic study of the Penicillium genus elucidates a diverse pangenome and 15 lateral gene transfer events.</title>
        <authorList>
            <person name="Petersen C."/>
            <person name="Sorensen T."/>
            <person name="Nielsen M.R."/>
            <person name="Sondergaard T.E."/>
            <person name="Sorensen J.L."/>
            <person name="Fitzpatrick D.A."/>
            <person name="Frisvad J.C."/>
            <person name="Nielsen K.L."/>
        </authorList>
    </citation>
    <scope>NUCLEOTIDE SEQUENCE</scope>
    <source>
        <strain evidence="3">IBT 34128</strain>
    </source>
</reference>
<feature type="domain" description="LDB19 N-terminal" evidence="2">
    <location>
        <begin position="46"/>
        <end position="211"/>
    </location>
</feature>
<evidence type="ECO:0000256" key="1">
    <source>
        <dbReference type="SAM" id="MobiDB-lite"/>
    </source>
</evidence>
<name>A0A9W9EMT7_9EURO</name>
<comment type="caution">
    <text evidence="3">The sequence shown here is derived from an EMBL/GenBank/DDBJ whole genome shotgun (WGS) entry which is preliminary data.</text>
</comment>
<dbReference type="GeneID" id="81399016"/>
<proteinExistence type="predicted"/>
<reference evidence="3" key="1">
    <citation type="submission" date="2022-11" db="EMBL/GenBank/DDBJ databases">
        <authorList>
            <person name="Petersen C."/>
        </authorList>
    </citation>
    <scope>NUCLEOTIDE SEQUENCE</scope>
    <source>
        <strain evidence="3">IBT 34128</strain>
    </source>
</reference>
<dbReference type="AlphaFoldDB" id="A0A9W9EMT7"/>
<feature type="region of interest" description="Disordered" evidence="1">
    <location>
        <begin position="355"/>
        <end position="392"/>
    </location>
</feature>
<protein>
    <recommendedName>
        <fullName evidence="2">LDB19 N-terminal domain-containing protein</fullName>
    </recommendedName>
</protein>
<sequence length="392" mass="44133">MSIERQKFTQIQLQLIRTIESSPASQTTCQNQGLLECMRRRFTTKPKLEEEVHRTCSVIEEVTQPISPVVDLQMNESSRRDCDIHIPFSIPVPVNIPGSETTALGSISYTILASVVAESHSVISTAHTIHLDRLVISDEPTIQHVRSYPKSKLVTQIALSQHLNTDSHSNLSFSMNVELKRPSTAGIRPSEFTCSTVRGIRCRVEEVTTLFAKSSENEPRDGDRETTIERYWGTPGNPIVEAQHGSVQADSSVDLVFNFTIPKNIKPAQVTDWSCYAFDPEHVKSDLLPTNLRECYSSTTQEKLAIIIEHRLKLDLITGEDTFDRHTKSLVDRKPLRTALNASFPLRILAKSEEDTGQAVMERVPPRYEEVPTAPPNYDPFALWPLQNDTSR</sequence>
<evidence type="ECO:0000313" key="4">
    <source>
        <dbReference type="Proteomes" id="UP001141434"/>
    </source>
</evidence>
<dbReference type="RefSeq" id="XP_056508140.1">
    <property type="nucleotide sequence ID" value="XM_056659847.1"/>
</dbReference>
<dbReference type="Pfam" id="PF13002">
    <property type="entry name" value="LDB19"/>
    <property type="match status" value="1"/>
</dbReference>
<evidence type="ECO:0000313" key="3">
    <source>
        <dbReference type="EMBL" id="KAJ5084743.1"/>
    </source>
</evidence>
<gene>
    <name evidence="3" type="ORF">NUU61_009322</name>
</gene>
<organism evidence="3 4">
    <name type="scientific">Penicillium alfredii</name>
    <dbReference type="NCBI Taxonomy" id="1506179"/>
    <lineage>
        <taxon>Eukaryota</taxon>
        <taxon>Fungi</taxon>
        <taxon>Dikarya</taxon>
        <taxon>Ascomycota</taxon>
        <taxon>Pezizomycotina</taxon>
        <taxon>Eurotiomycetes</taxon>
        <taxon>Eurotiomycetidae</taxon>
        <taxon>Eurotiales</taxon>
        <taxon>Aspergillaceae</taxon>
        <taxon>Penicillium</taxon>
    </lineage>
</organism>
<dbReference type="Proteomes" id="UP001141434">
    <property type="component" value="Unassembled WGS sequence"/>
</dbReference>
<keyword evidence="4" id="KW-1185">Reference proteome</keyword>
<dbReference type="EMBL" id="JAPMSZ010000011">
    <property type="protein sequence ID" value="KAJ5084743.1"/>
    <property type="molecule type" value="Genomic_DNA"/>
</dbReference>
<evidence type="ECO:0000259" key="2">
    <source>
        <dbReference type="Pfam" id="PF13002"/>
    </source>
</evidence>